<feature type="transmembrane region" description="Helical" evidence="1">
    <location>
        <begin position="6"/>
        <end position="24"/>
    </location>
</feature>
<dbReference type="EMBL" id="CP045429">
    <property type="protein sequence ID" value="QPB82469.1"/>
    <property type="molecule type" value="Genomic_DNA"/>
</dbReference>
<dbReference type="AlphaFoldDB" id="A0A7S7YS21"/>
<name>A0A7S7YS21_9GAMM</name>
<keyword evidence="1" id="KW-1133">Transmembrane helix</keyword>
<evidence type="ECO:0000313" key="3">
    <source>
        <dbReference type="Proteomes" id="UP000305729"/>
    </source>
</evidence>
<keyword evidence="1" id="KW-0812">Transmembrane</keyword>
<accession>A0A7S7YS21</accession>
<organism evidence="2 3">
    <name type="scientific">Pseudoalteromonas rubra</name>
    <dbReference type="NCBI Taxonomy" id="43658"/>
    <lineage>
        <taxon>Bacteria</taxon>
        <taxon>Pseudomonadati</taxon>
        <taxon>Pseudomonadota</taxon>
        <taxon>Gammaproteobacteria</taxon>
        <taxon>Alteromonadales</taxon>
        <taxon>Pseudoalteromonadaceae</taxon>
        <taxon>Pseudoalteromonas</taxon>
    </lineage>
</organism>
<protein>
    <submittedName>
        <fullName evidence="2">Uncharacterized protein</fullName>
    </submittedName>
</protein>
<reference evidence="2 3" key="1">
    <citation type="submission" date="2019-10" db="EMBL/GenBank/DDBJ databases">
        <title>Pseudoalteromonas rubra S4059.</title>
        <authorList>
            <person name="Paulsen S."/>
            <person name="Wang X."/>
        </authorList>
    </citation>
    <scope>NUCLEOTIDE SEQUENCE [LARGE SCALE GENOMIC DNA]</scope>
    <source>
        <strain evidence="2 3">S4059</strain>
    </source>
</reference>
<evidence type="ECO:0000256" key="1">
    <source>
        <dbReference type="SAM" id="Phobius"/>
    </source>
</evidence>
<proteinExistence type="predicted"/>
<keyword evidence="1" id="KW-0472">Membrane</keyword>
<feature type="transmembrane region" description="Helical" evidence="1">
    <location>
        <begin position="63"/>
        <end position="83"/>
    </location>
</feature>
<evidence type="ECO:0000313" key="2">
    <source>
        <dbReference type="EMBL" id="QPB82469.1"/>
    </source>
</evidence>
<sequence>MIISFTLGVIFGAMALLNVVLFAIKNIRELLRCSLFLTLPLLIHFVFPLVSKLTIGEPKQIDLSVLYLSFIVTLALGLAVVYLSSYKSAIKRYPVTSRDFLDFLLLSNTEFKDLLRSEPHHLSDIISVINKKTPGFVDDLYSLLSSGEDVVDDLDGEEMLIYVLFLFNDTFLETEFSRFTIRELDEDNLVMKTIKTTREDSPPGDIDITKINIITKSMQEKKPILYSKHKANHFKTKQNSLEMGLYDDYASYCLMTKSVEGEDLPWYSVCIDVKGHDLVAKLNALVDHPVFEIMCARLSEKLHDEKFAKQGAI</sequence>
<dbReference type="Proteomes" id="UP000305729">
    <property type="component" value="Chromosome 1"/>
</dbReference>
<feature type="transmembrane region" description="Helical" evidence="1">
    <location>
        <begin position="31"/>
        <end position="51"/>
    </location>
</feature>
<dbReference type="RefSeq" id="WP_138539439.1">
    <property type="nucleotide sequence ID" value="NZ_CP045429.1"/>
</dbReference>
<gene>
    <name evidence="2" type="ORF">CWC22_005500</name>
</gene>